<name>A0A1I1C549_9BACT</name>
<evidence type="ECO:0000313" key="1">
    <source>
        <dbReference type="EMBL" id="SFB55920.1"/>
    </source>
</evidence>
<organism evidence="1 2">
    <name type="scientific">Algoriphagus aquimarinus</name>
    <dbReference type="NCBI Taxonomy" id="237018"/>
    <lineage>
        <taxon>Bacteria</taxon>
        <taxon>Pseudomonadati</taxon>
        <taxon>Bacteroidota</taxon>
        <taxon>Cytophagia</taxon>
        <taxon>Cytophagales</taxon>
        <taxon>Cyclobacteriaceae</taxon>
        <taxon>Algoriphagus</taxon>
    </lineage>
</organism>
<evidence type="ECO:0008006" key="3">
    <source>
        <dbReference type="Google" id="ProtNLM"/>
    </source>
</evidence>
<dbReference type="Proteomes" id="UP000198790">
    <property type="component" value="Unassembled WGS sequence"/>
</dbReference>
<dbReference type="RefSeq" id="WP_092900524.1">
    <property type="nucleotide sequence ID" value="NZ_FOKK01000020.1"/>
</dbReference>
<evidence type="ECO:0000313" key="2">
    <source>
        <dbReference type="Proteomes" id="UP000198790"/>
    </source>
</evidence>
<dbReference type="AlphaFoldDB" id="A0A1I1C549"/>
<reference evidence="1 2" key="1">
    <citation type="submission" date="2016-10" db="EMBL/GenBank/DDBJ databases">
        <authorList>
            <person name="de Groot N.N."/>
        </authorList>
    </citation>
    <scope>NUCLEOTIDE SEQUENCE [LARGE SCALE GENOMIC DNA]</scope>
    <source>
        <strain evidence="1 2">DSM 23399</strain>
    </source>
</reference>
<keyword evidence="2" id="KW-1185">Reference proteome</keyword>
<protein>
    <recommendedName>
        <fullName evidence="3">DUF4221 domain-containing protein</fullName>
    </recommendedName>
</protein>
<gene>
    <name evidence="1" type="ORF">SAMN04489723_12021</name>
</gene>
<proteinExistence type="predicted"/>
<dbReference type="PROSITE" id="PS51257">
    <property type="entry name" value="PROKAR_LIPOPROTEIN"/>
    <property type="match status" value="1"/>
</dbReference>
<dbReference type="EMBL" id="FOKK01000020">
    <property type="protein sequence ID" value="SFB55920.1"/>
    <property type="molecule type" value="Genomic_DNA"/>
</dbReference>
<dbReference type="OrthoDB" id="816253at2"/>
<sequence>MKNLLFLGIIAFLIGCNDEKSSSLPNSQISFSEELSLDFGEVGMSSEIPFSISPLDQKNESFLVFNTFYRRLDTVSFSSKKMRLVPGVEVPKEGPGSIPGFATFSYTEQGILFFTANEFYYFKDGETIKIRMSEVFSDGSKSLKSIYGYDVTNGIFKSASFKGDFISMIVKDSETEKYTLMKYDFETFEEIPFSFDSEQISKHRISFDFAKGSTVSNSFSPYLTVADSVLIVSYPFMNKISKIGLDDLKQVDFLYESMLFKTQKDLPEQKNDFKDLSEFMEINSRWSKDVNYGSVYRLNNGLLYRIVFEAQDESPKKFLELFDNSLKKIIEFDLTAIQSKLKPFYITVEGKILIQSSKDPDEDVFKYYLISVDSAGVN</sequence>
<accession>A0A1I1C549</accession>